<name>A0A7T5JR36_9BACL</name>
<sequence length="156" mass="17386">MLLGCVHSYGTEESVSKVDILEKAKIGALEGISIEIGASKKEVVHNFGKPIRTGNSEYGFSMYYDGFSLEFEDYATSIDEIKEESKVVLINAEPKIVGITGKPNEISKSLGKPSRTILDDTGDNTYILEYEVINYLLIFTFDTDQSPVKYITLRIK</sequence>
<dbReference type="Pfam" id="PF14172">
    <property type="entry name" value="DUF4309"/>
    <property type="match status" value="1"/>
</dbReference>
<organism evidence="1 3">
    <name type="scientific">Brevibacillus composti</name>
    <dbReference type="NCBI Taxonomy" id="2796470"/>
    <lineage>
        <taxon>Bacteria</taxon>
        <taxon>Bacillati</taxon>
        <taxon>Bacillota</taxon>
        <taxon>Bacilli</taxon>
        <taxon>Bacillales</taxon>
        <taxon>Paenibacillaceae</taxon>
        <taxon>Brevibacillus</taxon>
    </lineage>
</organism>
<evidence type="ECO:0000313" key="4">
    <source>
        <dbReference type="Proteomes" id="UP000677234"/>
    </source>
</evidence>
<accession>A0A7T5JR36</accession>
<dbReference type="InterPro" id="IPR025453">
    <property type="entry name" value="DUF4309"/>
</dbReference>
<gene>
    <name evidence="1" type="ORF">JD108_16280</name>
    <name evidence="2" type="ORF">KDJ56_16225</name>
</gene>
<dbReference type="AlphaFoldDB" id="A0A7T5JR36"/>
<evidence type="ECO:0000313" key="3">
    <source>
        <dbReference type="Proteomes" id="UP000595847"/>
    </source>
</evidence>
<evidence type="ECO:0000313" key="1">
    <source>
        <dbReference type="EMBL" id="QQE76666.1"/>
    </source>
</evidence>
<dbReference type="EMBL" id="CP073708">
    <property type="protein sequence ID" value="QUO43736.1"/>
    <property type="molecule type" value="Genomic_DNA"/>
</dbReference>
<dbReference type="Proteomes" id="UP000595847">
    <property type="component" value="Chromosome"/>
</dbReference>
<evidence type="ECO:0000313" key="2">
    <source>
        <dbReference type="EMBL" id="QUO43736.1"/>
    </source>
</evidence>
<proteinExistence type="predicted"/>
<reference evidence="1 3" key="1">
    <citation type="submission" date="2020-12" db="EMBL/GenBank/DDBJ databases">
        <title>strain FJAT-54423T represents a novel species of the genus Brevibacillus.</title>
        <authorList>
            <person name="Tang R."/>
        </authorList>
    </citation>
    <scope>NUCLEOTIDE SEQUENCE [LARGE SCALE GENOMIC DNA]</scope>
    <source>
        <strain evidence="1 3">FJAT-54423</strain>
    </source>
</reference>
<dbReference type="KEGG" id="bcop:JD108_16280"/>
<keyword evidence="4" id="KW-1185">Reference proteome</keyword>
<protein>
    <submittedName>
        <fullName evidence="1">DUF4309 domain-containing protein</fullName>
    </submittedName>
</protein>
<reference evidence="2" key="2">
    <citation type="submission" date="2021-04" db="EMBL/GenBank/DDBJ databases">
        <title>Brevibacillus composti FJAT-54423, complete genome.</title>
        <authorList>
            <person name="Tang R."/>
        </authorList>
    </citation>
    <scope>NUCLEOTIDE SEQUENCE</scope>
    <source>
        <strain evidence="2">FJAT-54424</strain>
    </source>
</reference>
<dbReference type="Proteomes" id="UP000677234">
    <property type="component" value="Chromosome"/>
</dbReference>
<dbReference type="EMBL" id="CP066308">
    <property type="protein sequence ID" value="QQE76666.1"/>
    <property type="molecule type" value="Genomic_DNA"/>
</dbReference>